<keyword evidence="1" id="KW-1133">Transmembrane helix</keyword>
<evidence type="ECO:0000313" key="2">
    <source>
        <dbReference type="EMBL" id="RWQ98964.1"/>
    </source>
</evidence>
<dbReference type="Proteomes" id="UP000283841">
    <property type="component" value="Unassembled WGS sequence"/>
</dbReference>
<keyword evidence="1" id="KW-0472">Membrane</keyword>
<keyword evidence="3" id="KW-1185">Reference proteome</keyword>
<evidence type="ECO:0000256" key="1">
    <source>
        <dbReference type="SAM" id="Phobius"/>
    </source>
</evidence>
<name>A0A443I4H1_BYSSP</name>
<dbReference type="AlphaFoldDB" id="A0A443I4H1"/>
<dbReference type="RefSeq" id="XP_028488609.1">
    <property type="nucleotide sequence ID" value="XM_028628619.1"/>
</dbReference>
<dbReference type="EMBL" id="RCNU01000001">
    <property type="protein sequence ID" value="RWQ98964.1"/>
    <property type="molecule type" value="Genomic_DNA"/>
</dbReference>
<evidence type="ECO:0000313" key="3">
    <source>
        <dbReference type="Proteomes" id="UP000283841"/>
    </source>
</evidence>
<accession>A0A443I4H1</accession>
<feature type="transmembrane region" description="Helical" evidence="1">
    <location>
        <begin position="40"/>
        <end position="61"/>
    </location>
</feature>
<protein>
    <submittedName>
        <fullName evidence="2">Uncharacterized protein</fullName>
    </submittedName>
</protein>
<gene>
    <name evidence="2" type="ORF">C8Q69DRAFT_440081</name>
</gene>
<comment type="caution">
    <text evidence="2">The sequence shown here is derived from an EMBL/GenBank/DDBJ whole genome shotgun (WGS) entry which is preliminary data.</text>
</comment>
<sequence>MDEEEVKSKDCHGLEQIETLNQSLRNHWRAFKEARKYKRLYCIPVLVLSRPLCLIFQLYFYGNRFGQHELAPILSSLFDRLARLLSSFDCFGRSDNVHRSRSSARPITPSLLQTSILAEFRDRTVIEQIRMPWMAWGNAMEQTMVRENPELQRLGPLLVMSGGTQFKLENPPLKQQTAELAFQLAACRTSAIFNTWYMYWYLKSLWIEDQNRVKVAATTPRANHSILSDQQRDEVESSLHQVTE</sequence>
<dbReference type="VEuPathDB" id="FungiDB:C8Q69DRAFT_440081"/>
<organism evidence="2 3">
    <name type="scientific">Byssochlamys spectabilis</name>
    <name type="common">Paecilomyces variotii</name>
    <dbReference type="NCBI Taxonomy" id="264951"/>
    <lineage>
        <taxon>Eukaryota</taxon>
        <taxon>Fungi</taxon>
        <taxon>Dikarya</taxon>
        <taxon>Ascomycota</taxon>
        <taxon>Pezizomycotina</taxon>
        <taxon>Eurotiomycetes</taxon>
        <taxon>Eurotiomycetidae</taxon>
        <taxon>Eurotiales</taxon>
        <taxon>Thermoascaceae</taxon>
        <taxon>Paecilomyces</taxon>
    </lineage>
</organism>
<reference evidence="2 3" key="1">
    <citation type="journal article" date="2018" name="Front. Microbiol.">
        <title>Genomic and genetic insights into a cosmopolitan fungus, Paecilomyces variotii (Eurotiales).</title>
        <authorList>
            <person name="Urquhart A.S."/>
            <person name="Mondo S.J."/>
            <person name="Makela M.R."/>
            <person name="Hane J.K."/>
            <person name="Wiebenga A."/>
            <person name="He G."/>
            <person name="Mihaltcheva S."/>
            <person name="Pangilinan J."/>
            <person name="Lipzen A."/>
            <person name="Barry K."/>
            <person name="de Vries R.P."/>
            <person name="Grigoriev I.V."/>
            <person name="Idnurm A."/>
        </authorList>
    </citation>
    <scope>NUCLEOTIDE SEQUENCE [LARGE SCALE GENOMIC DNA]</scope>
    <source>
        <strain evidence="2 3">CBS 101075</strain>
    </source>
</reference>
<keyword evidence="1" id="KW-0812">Transmembrane</keyword>
<proteinExistence type="predicted"/>
<dbReference type="GeneID" id="39597896"/>